<accession>A0A4Q9GSJ4</accession>
<reference evidence="3" key="1">
    <citation type="submission" date="2019-02" db="EMBL/GenBank/DDBJ databases">
        <title>Glaciihabitans arcticus sp. nov., a psychrotolerant bacterium isolated from polar soil.</title>
        <authorList>
            <person name="Dahal R.H."/>
        </authorList>
    </citation>
    <scope>NUCLEOTIDE SEQUENCE [LARGE SCALE GENOMIC DNA]</scope>
    <source>
        <strain evidence="3">RP-3-7</strain>
    </source>
</reference>
<proteinExistence type="predicted"/>
<dbReference type="GO" id="GO:0008168">
    <property type="term" value="F:methyltransferase activity"/>
    <property type="evidence" value="ECO:0007669"/>
    <property type="project" value="UniProtKB-KW"/>
</dbReference>
<keyword evidence="3" id="KW-1185">Reference proteome</keyword>
<feature type="domain" description="Methyltransferase" evidence="1">
    <location>
        <begin position="40"/>
        <end position="134"/>
    </location>
</feature>
<keyword evidence="2" id="KW-0489">Methyltransferase</keyword>
<name>A0A4Q9GSJ4_9MICO</name>
<evidence type="ECO:0000259" key="1">
    <source>
        <dbReference type="Pfam" id="PF13649"/>
    </source>
</evidence>
<dbReference type="EMBL" id="SISG01000001">
    <property type="protein sequence ID" value="TBN57114.1"/>
    <property type="molecule type" value="Genomic_DNA"/>
</dbReference>
<dbReference type="Pfam" id="PF13649">
    <property type="entry name" value="Methyltransf_25"/>
    <property type="match status" value="1"/>
</dbReference>
<dbReference type="InterPro" id="IPR041698">
    <property type="entry name" value="Methyltransf_25"/>
</dbReference>
<dbReference type="SUPFAM" id="SSF53335">
    <property type="entry name" value="S-adenosyl-L-methionine-dependent methyltransferases"/>
    <property type="match status" value="1"/>
</dbReference>
<gene>
    <name evidence="2" type="ORF">EYE40_06695</name>
</gene>
<dbReference type="InterPro" id="IPR029063">
    <property type="entry name" value="SAM-dependent_MTases_sf"/>
</dbReference>
<keyword evidence="2" id="KW-0808">Transferase</keyword>
<dbReference type="GO" id="GO:0032259">
    <property type="term" value="P:methylation"/>
    <property type="evidence" value="ECO:0007669"/>
    <property type="project" value="UniProtKB-KW"/>
</dbReference>
<protein>
    <submittedName>
        <fullName evidence="2">Class I SAM-dependent methyltransferase</fullName>
    </submittedName>
</protein>
<evidence type="ECO:0000313" key="3">
    <source>
        <dbReference type="Proteomes" id="UP000294194"/>
    </source>
</evidence>
<organism evidence="2 3">
    <name type="scientific">Glaciihabitans arcticus</name>
    <dbReference type="NCBI Taxonomy" id="2668039"/>
    <lineage>
        <taxon>Bacteria</taxon>
        <taxon>Bacillati</taxon>
        <taxon>Actinomycetota</taxon>
        <taxon>Actinomycetes</taxon>
        <taxon>Micrococcales</taxon>
        <taxon>Microbacteriaceae</taxon>
        <taxon>Glaciihabitans</taxon>
    </lineage>
</organism>
<dbReference type="Gene3D" id="3.40.50.150">
    <property type="entry name" value="Vaccinia Virus protein VP39"/>
    <property type="match status" value="1"/>
</dbReference>
<evidence type="ECO:0000313" key="2">
    <source>
        <dbReference type="EMBL" id="TBN57114.1"/>
    </source>
</evidence>
<dbReference type="AlphaFoldDB" id="A0A4Q9GSJ4"/>
<dbReference type="Gene3D" id="2.20.130.10">
    <property type="entry name" value="CAC2371-like domains"/>
    <property type="match status" value="1"/>
</dbReference>
<sequence length="247" mass="27061">MEPSHFYTGIVAELYGALKSSAQSWEPYAAFIDQSGQPALELGCGDGEPMLELLRRGYEVHGVDSSKDMLSRLRSFAREGGLDATVFCQRMEQLDLPFSYRSIFLAGPTITLLPDDETVLASLERIRAHLAEGGSTLVPLFVPRGTPPGDMGAINETIDADGAELRVTTVSQIRDEVSRTQTTLLRYEKTADGVRSADDREWLIHWHTPESFEELAVRAGLRVTGFDVQDGTPGEPGSEWTVTLSGV</sequence>
<dbReference type="Proteomes" id="UP000294194">
    <property type="component" value="Unassembled WGS sequence"/>
</dbReference>
<dbReference type="CDD" id="cd02440">
    <property type="entry name" value="AdoMet_MTases"/>
    <property type="match status" value="1"/>
</dbReference>
<dbReference type="RefSeq" id="WP_130981225.1">
    <property type="nucleotide sequence ID" value="NZ_SISG01000001.1"/>
</dbReference>
<comment type="caution">
    <text evidence="2">The sequence shown here is derived from an EMBL/GenBank/DDBJ whole genome shotgun (WGS) entry which is preliminary data.</text>
</comment>